<dbReference type="Pfam" id="PF13187">
    <property type="entry name" value="Fer4_9"/>
    <property type="match status" value="1"/>
</dbReference>
<evidence type="ECO:0000256" key="1">
    <source>
        <dbReference type="ARBA" id="ARBA00022485"/>
    </source>
</evidence>
<dbReference type="SUPFAM" id="SSF54862">
    <property type="entry name" value="4Fe-4S ferredoxins"/>
    <property type="match status" value="1"/>
</dbReference>
<dbReference type="PANTHER" id="PTHR24960">
    <property type="entry name" value="PHOTOSYSTEM I IRON-SULFUR CENTER-RELATED"/>
    <property type="match status" value="1"/>
</dbReference>
<keyword evidence="4" id="KW-0411">Iron-sulfur</keyword>
<dbReference type="Proteomes" id="UP000178082">
    <property type="component" value="Unassembled WGS sequence"/>
</dbReference>
<name>A0A1F7SHD5_9BACT</name>
<evidence type="ECO:0000313" key="6">
    <source>
        <dbReference type="EMBL" id="OGL52577.1"/>
    </source>
</evidence>
<dbReference type="STRING" id="1817883.A3G31_11460"/>
<evidence type="ECO:0000313" key="7">
    <source>
        <dbReference type="Proteomes" id="UP000178082"/>
    </source>
</evidence>
<evidence type="ECO:0000256" key="3">
    <source>
        <dbReference type="ARBA" id="ARBA00023004"/>
    </source>
</evidence>
<keyword evidence="2" id="KW-0479">Metal-binding</keyword>
<comment type="caution">
    <text evidence="6">The sequence shown here is derived from an EMBL/GenBank/DDBJ whole genome shotgun (WGS) entry which is preliminary data.</text>
</comment>
<keyword evidence="1" id="KW-0004">4Fe-4S</keyword>
<keyword evidence="3" id="KW-0408">Iron</keyword>
<dbReference type="PROSITE" id="PS51379">
    <property type="entry name" value="4FE4S_FER_2"/>
    <property type="match status" value="2"/>
</dbReference>
<dbReference type="EMBL" id="MGDI01000031">
    <property type="protein sequence ID" value="OGL52577.1"/>
    <property type="molecule type" value="Genomic_DNA"/>
</dbReference>
<evidence type="ECO:0000256" key="2">
    <source>
        <dbReference type="ARBA" id="ARBA00022723"/>
    </source>
</evidence>
<dbReference type="PANTHER" id="PTHR24960:SF79">
    <property type="entry name" value="PHOTOSYSTEM I IRON-SULFUR CENTER"/>
    <property type="match status" value="1"/>
</dbReference>
<dbReference type="AlphaFoldDB" id="A0A1F7SHD5"/>
<dbReference type="PROSITE" id="PS00198">
    <property type="entry name" value="4FE4S_FER_1"/>
    <property type="match status" value="2"/>
</dbReference>
<proteinExistence type="predicted"/>
<feature type="domain" description="4Fe-4S ferredoxin-type" evidence="5">
    <location>
        <begin position="30"/>
        <end position="56"/>
    </location>
</feature>
<protein>
    <submittedName>
        <fullName evidence="6">Ferredoxin</fullName>
    </submittedName>
</protein>
<dbReference type="GO" id="GO:0051539">
    <property type="term" value="F:4 iron, 4 sulfur cluster binding"/>
    <property type="evidence" value="ECO:0007669"/>
    <property type="project" value="UniProtKB-KW"/>
</dbReference>
<dbReference type="InterPro" id="IPR050157">
    <property type="entry name" value="PSI_iron-sulfur_center"/>
</dbReference>
<gene>
    <name evidence="6" type="ORF">A3G31_11460</name>
</gene>
<dbReference type="InterPro" id="IPR017896">
    <property type="entry name" value="4Fe4S_Fe-S-bd"/>
</dbReference>
<accession>A0A1F7SHD5</accession>
<organism evidence="6 7">
    <name type="scientific">Candidatus Schekmanbacteria bacterium RIFCSPLOWO2_12_FULL_38_15</name>
    <dbReference type="NCBI Taxonomy" id="1817883"/>
    <lineage>
        <taxon>Bacteria</taxon>
        <taxon>Candidatus Schekmaniibacteriota</taxon>
    </lineage>
</organism>
<reference evidence="6 7" key="1">
    <citation type="journal article" date="2016" name="Nat. Commun.">
        <title>Thousands of microbial genomes shed light on interconnected biogeochemical processes in an aquifer system.</title>
        <authorList>
            <person name="Anantharaman K."/>
            <person name="Brown C.T."/>
            <person name="Hug L.A."/>
            <person name="Sharon I."/>
            <person name="Castelle C.J."/>
            <person name="Probst A.J."/>
            <person name="Thomas B.C."/>
            <person name="Singh A."/>
            <person name="Wilkins M.J."/>
            <person name="Karaoz U."/>
            <person name="Brodie E.L."/>
            <person name="Williams K.H."/>
            <person name="Hubbard S.S."/>
            <person name="Banfield J.F."/>
        </authorList>
    </citation>
    <scope>NUCLEOTIDE SEQUENCE [LARGE SCALE GENOMIC DNA]</scope>
</reference>
<dbReference type="Gene3D" id="3.30.70.20">
    <property type="match status" value="1"/>
</dbReference>
<evidence type="ECO:0000259" key="5">
    <source>
        <dbReference type="PROSITE" id="PS51379"/>
    </source>
</evidence>
<feature type="domain" description="4Fe-4S ferredoxin-type" evidence="5">
    <location>
        <begin position="1"/>
        <end position="28"/>
    </location>
</feature>
<dbReference type="GO" id="GO:0046872">
    <property type="term" value="F:metal ion binding"/>
    <property type="evidence" value="ECO:0007669"/>
    <property type="project" value="UniProtKB-KW"/>
</dbReference>
<evidence type="ECO:0000256" key="4">
    <source>
        <dbReference type="ARBA" id="ARBA00023014"/>
    </source>
</evidence>
<sequence>MHTINDECIACGTCAEVCPSEAIKAGENKYIIDDNCTDCGTCVEACPVDAIKAPAA</sequence>
<dbReference type="InterPro" id="IPR017900">
    <property type="entry name" value="4Fe4S_Fe_S_CS"/>
</dbReference>